<dbReference type="EMBL" id="JAUSTU010000004">
    <property type="protein sequence ID" value="MDQ0154754.1"/>
    <property type="molecule type" value="Genomic_DNA"/>
</dbReference>
<accession>A0ABT9V1E1</accession>
<protein>
    <submittedName>
        <fullName evidence="1">Uncharacterized protein</fullName>
    </submittedName>
</protein>
<name>A0ABT9V1E1_9BACL</name>
<proteinExistence type="predicted"/>
<reference evidence="1 2" key="1">
    <citation type="submission" date="2023-07" db="EMBL/GenBank/DDBJ databases">
        <title>Genomic Encyclopedia of Type Strains, Phase IV (KMG-IV): sequencing the most valuable type-strain genomes for metagenomic binning, comparative biology and taxonomic classification.</title>
        <authorList>
            <person name="Goeker M."/>
        </authorList>
    </citation>
    <scope>NUCLEOTIDE SEQUENCE [LARGE SCALE GENOMIC DNA]</scope>
    <source>
        <strain evidence="1 2">DSM 23948</strain>
    </source>
</reference>
<comment type="caution">
    <text evidence="1">The sequence shown here is derived from an EMBL/GenBank/DDBJ whole genome shotgun (WGS) entry which is preliminary data.</text>
</comment>
<evidence type="ECO:0000313" key="2">
    <source>
        <dbReference type="Proteomes" id="UP001231362"/>
    </source>
</evidence>
<sequence>MPLFKEIVSKTTKKLDPSFWKDPVNHNNIQEYISKWFPLQMTNYVPSLLLHI</sequence>
<organism evidence="1 2">
    <name type="scientific">Anoxybacillus andreesenii</name>
    <dbReference type="NCBI Taxonomy" id="1325932"/>
    <lineage>
        <taxon>Bacteria</taxon>
        <taxon>Bacillati</taxon>
        <taxon>Bacillota</taxon>
        <taxon>Bacilli</taxon>
        <taxon>Bacillales</taxon>
        <taxon>Anoxybacillaceae</taxon>
        <taxon>Anoxybacillus</taxon>
    </lineage>
</organism>
<gene>
    <name evidence="1" type="ORF">J2S07_001058</name>
</gene>
<keyword evidence="2" id="KW-1185">Reference proteome</keyword>
<dbReference type="Proteomes" id="UP001231362">
    <property type="component" value="Unassembled WGS sequence"/>
</dbReference>
<evidence type="ECO:0000313" key="1">
    <source>
        <dbReference type="EMBL" id="MDQ0154754.1"/>
    </source>
</evidence>